<dbReference type="Proteomes" id="UP001141806">
    <property type="component" value="Unassembled WGS sequence"/>
</dbReference>
<comment type="caution">
    <text evidence="1">The sequence shown here is derived from an EMBL/GenBank/DDBJ whole genome shotgun (WGS) entry which is preliminary data.</text>
</comment>
<name>A0A9Q0R0S9_9MAGN</name>
<accession>A0A9Q0R0S9</accession>
<sequence length="142" mass="15883">MMDVLMKAVQDPIEGATKSTKESKNVKMTAKVLEDAPTSSDAVKACHEALRIADTFVIFAANTAKDAIFIKETLQAYLVSLAPPPPPPAWELGQWRFYPPAWELGWRRFIPPAWELETVENNEGITSDDKYKFISASPLLLF</sequence>
<evidence type="ECO:0000313" key="2">
    <source>
        <dbReference type="Proteomes" id="UP001141806"/>
    </source>
</evidence>
<keyword evidence="2" id="KW-1185">Reference proteome</keyword>
<evidence type="ECO:0000313" key="1">
    <source>
        <dbReference type="EMBL" id="KAJ4978809.1"/>
    </source>
</evidence>
<proteinExistence type="predicted"/>
<organism evidence="1 2">
    <name type="scientific">Protea cynaroides</name>
    <dbReference type="NCBI Taxonomy" id="273540"/>
    <lineage>
        <taxon>Eukaryota</taxon>
        <taxon>Viridiplantae</taxon>
        <taxon>Streptophyta</taxon>
        <taxon>Embryophyta</taxon>
        <taxon>Tracheophyta</taxon>
        <taxon>Spermatophyta</taxon>
        <taxon>Magnoliopsida</taxon>
        <taxon>Proteales</taxon>
        <taxon>Proteaceae</taxon>
        <taxon>Protea</taxon>
    </lineage>
</organism>
<protein>
    <submittedName>
        <fullName evidence="1">Uncharacterized protein</fullName>
    </submittedName>
</protein>
<reference evidence="1" key="1">
    <citation type="journal article" date="2023" name="Plant J.">
        <title>The genome of the king protea, Protea cynaroides.</title>
        <authorList>
            <person name="Chang J."/>
            <person name="Duong T.A."/>
            <person name="Schoeman C."/>
            <person name="Ma X."/>
            <person name="Roodt D."/>
            <person name="Barker N."/>
            <person name="Li Z."/>
            <person name="Van de Peer Y."/>
            <person name="Mizrachi E."/>
        </authorList>
    </citation>
    <scope>NUCLEOTIDE SEQUENCE</scope>
    <source>
        <tissue evidence="1">Young leaves</tissue>
    </source>
</reference>
<dbReference type="EMBL" id="JAMYWD010000002">
    <property type="protein sequence ID" value="KAJ4978809.1"/>
    <property type="molecule type" value="Genomic_DNA"/>
</dbReference>
<gene>
    <name evidence="1" type="ORF">NE237_009589</name>
</gene>
<dbReference type="AlphaFoldDB" id="A0A9Q0R0S9"/>